<evidence type="ECO:0000256" key="11">
    <source>
        <dbReference type="ARBA" id="ARBA00022840"/>
    </source>
</evidence>
<evidence type="ECO:0000256" key="13">
    <source>
        <dbReference type="ARBA" id="ARBA00023136"/>
    </source>
</evidence>
<evidence type="ECO:0000256" key="3">
    <source>
        <dbReference type="ARBA" id="ARBA00008883"/>
    </source>
</evidence>
<dbReference type="Proteomes" id="UP000095131">
    <property type="component" value="Unassembled WGS sequence"/>
</dbReference>
<evidence type="ECO:0000256" key="15">
    <source>
        <dbReference type="ARBA" id="ARBA00051245"/>
    </source>
</evidence>
<dbReference type="PANTHER" id="PTHR32309:SF13">
    <property type="entry name" value="FERRIC ENTEROBACTIN TRANSPORT PROTEIN FEPE"/>
    <property type="match status" value="1"/>
</dbReference>
<dbReference type="AlphaFoldDB" id="A0A1E3WGM8"/>
<dbReference type="EC" id="2.7.10.2" evidence="4"/>
<feature type="domain" description="AAA" evidence="18">
    <location>
        <begin position="543"/>
        <end position="679"/>
    </location>
</feature>
<dbReference type="InterPro" id="IPR025669">
    <property type="entry name" value="AAA_dom"/>
</dbReference>
<keyword evidence="5" id="KW-1003">Cell membrane</keyword>
<organism evidence="20 21">
    <name type="scientific">Vibrio scophthalmi</name>
    <dbReference type="NCBI Taxonomy" id="45658"/>
    <lineage>
        <taxon>Bacteria</taxon>
        <taxon>Pseudomonadati</taxon>
        <taxon>Pseudomonadota</taxon>
        <taxon>Gammaproteobacteria</taxon>
        <taxon>Vibrionales</taxon>
        <taxon>Vibrionaceae</taxon>
        <taxon>Vibrio</taxon>
    </lineage>
</organism>
<dbReference type="RefSeq" id="WP_005597884.1">
    <property type="nucleotide sequence ID" value="NZ_CP134278.1"/>
</dbReference>
<dbReference type="OrthoDB" id="9775724at2"/>
<dbReference type="SUPFAM" id="SSF52540">
    <property type="entry name" value="P-loop containing nucleoside triphosphate hydrolases"/>
    <property type="match status" value="1"/>
</dbReference>
<reference evidence="20 21" key="1">
    <citation type="submission" date="2016-08" db="EMBL/GenBank/DDBJ databases">
        <title>Genome sequencing of Vibrio scophthalmi strain FP3289, an isolated from Paralichthys olivaceus.</title>
        <authorList>
            <person name="Han H.-J."/>
        </authorList>
    </citation>
    <scope>NUCLEOTIDE SEQUENCE [LARGE SCALE GENOMIC DNA]</scope>
    <source>
        <strain evidence="20 21">FP3289</strain>
    </source>
</reference>
<evidence type="ECO:0000256" key="16">
    <source>
        <dbReference type="SAM" id="Phobius"/>
    </source>
</evidence>
<dbReference type="InterPro" id="IPR032807">
    <property type="entry name" value="GNVR"/>
</dbReference>
<keyword evidence="6" id="KW-0997">Cell inner membrane</keyword>
<keyword evidence="10" id="KW-0418">Kinase</keyword>
<evidence type="ECO:0000259" key="17">
    <source>
        <dbReference type="Pfam" id="PF02706"/>
    </source>
</evidence>
<dbReference type="Gene3D" id="3.40.50.300">
    <property type="entry name" value="P-loop containing nucleotide triphosphate hydrolases"/>
    <property type="match status" value="1"/>
</dbReference>
<dbReference type="GO" id="GO:0005886">
    <property type="term" value="C:plasma membrane"/>
    <property type="evidence" value="ECO:0007669"/>
    <property type="project" value="UniProtKB-SubCell"/>
</dbReference>
<evidence type="ECO:0000259" key="19">
    <source>
        <dbReference type="Pfam" id="PF13807"/>
    </source>
</evidence>
<gene>
    <name evidence="20" type="ORF">VSF3289_04101</name>
</gene>
<dbReference type="Pfam" id="PF13614">
    <property type="entry name" value="AAA_31"/>
    <property type="match status" value="1"/>
</dbReference>
<dbReference type="PANTHER" id="PTHR32309">
    <property type="entry name" value="TYROSINE-PROTEIN KINASE"/>
    <property type="match status" value="1"/>
</dbReference>
<comment type="similarity">
    <text evidence="2">Belongs to the CpsD/CapB family.</text>
</comment>
<keyword evidence="11" id="KW-0067">ATP-binding</keyword>
<dbReference type="InterPro" id="IPR027417">
    <property type="entry name" value="P-loop_NTPase"/>
</dbReference>
<evidence type="ECO:0000256" key="14">
    <source>
        <dbReference type="ARBA" id="ARBA00023137"/>
    </source>
</evidence>
<evidence type="ECO:0000256" key="8">
    <source>
        <dbReference type="ARBA" id="ARBA00022692"/>
    </source>
</evidence>
<feature type="transmembrane region" description="Helical" evidence="16">
    <location>
        <begin position="29"/>
        <end position="51"/>
    </location>
</feature>
<dbReference type="NCBIfam" id="TIGR01007">
    <property type="entry name" value="eps_fam"/>
    <property type="match status" value="1"/>
</dbReference>
<dbReference type="InterPro" id="IPR050445">
    <property type="entry name" value="Bact_polysacc_biosynth/exp"/>
</dbReference>
<evidence type="ECO:0000313" key="21">
    <source>
        <dbReference type="Proteomes" id="UP000095131"/>
    </source>
</evidence>
<evidence type="ECO:0000256" key="5">
    <source>
        <dbReference type="ARBA" id="ARBA00022475"/>
    </source>
</evidence>
<evidence type="ECO:0000259" key="18">
    <source>
        <dbReference type="Pfam" id="PF13614"/>
    </source>
</evidence>
<keyword evidence="9" id="KW-0547">Nucleotide-binding</keyword>
<keyword evidence="14" id="KW-0829">Tyrosine-protein kinase</keyword>
<dbReference type="GO" id="GO:0005524">
    <property type="term" value="F:ATP binding"/>
    <property type="evidence" value="ECO:0007669"/>
    <property type="project" value="UniProtKB-KW"/>
</dbReference>
<feature type="domain" description="Polysaccharide chain length determinant N-terminal" evidence="17">
    <location>
        <begin position="15"/>
        <end position="106"/>
    </location>
</feature>
<dbReference type="GO" id="GO:0004715">
    <property type="term" value="F:non-membrane spanning protein tyrosine kinase activity"/>
    <property type="evidence" value="ECO:0007669"/>
    <property type="project" value="UniProtKB-EC"/>
</dbReference>
<comment type="catalytic activity">
    <reaction evidence="15">
        <text>L-tyrosyl-[protein] + ATP = O-phospho-L-tyrosyl-[protein] + ADP + H(+)</text>
        <dbReference type="Rhea" id="RHEA:10596"/>
        <dbReference type="Rhea" id="RHEA-COMP:10136"/>
        <dbReference type="Rhea" id="RHEA-COMP:20101"/>
        <dbReference type="ChEBI" id="CHEBI:15378"/>
        <dbReference type="ChEBI" id="CHEBI:30616"/>
        <dbReference type="ChEBI" id="CHEBI:46858"/>
        <dbReference type="ChEBI" id="CHEBI:61978"/>
        <dbReference type="ChEBI" id="CHEBI:456216"/>
        <dbReference type="EC" id="2.7.10.2"/>
    </reaction>
</comment>
<keyword evidence="8 16" id="KW-0812">Transmembrane</keyword>
<comment type="caution">
    <text evidence="20">The sequence shown here is derived from an EMBL/GenBank/DDBJ whole genome shotgun (WGS) entry which is preliminary data.</text>
</comment>
<protein>
    <recommendedName>
        <fullName evidence="4">non-specific protein-tyrosine kinase</fullName>
        <ecNumber evidence="4">2.7.10.2</ecNumber>
    </recommendedName>
</protein>
<feature type="transmembrane region" description="Helical" evidence="16">
    <location>
        <begin position="453"/>
        <end position="473"/>
    </location>
</feature>
<evidence type="ECO:0000313" key="20">
    <source>
        <dbReference type="EMBL" id="ODS04961.1"/>
    </source>
</evidence>
<keyword evidence="13 16" id="KW-0472">Membrane</keyword>
<evidence type="ECO:0000256" key="4">
    <source>
        <dbReference type="ARBA" id="ARBA00011903"/>
    </source>
</evidence>
<dbReference type="EMBL" id="MDCJ01000007">
    <property type="protein sequence ID" value="ODS04961.1"/>
    <property type="molecule type" value="Genomic_DNA"/>
</dbReference>
<dbReference type="PATRIC" id="fig|45658.8.peg.4081"/>
<accession>A0A1E3WGM8</accession>
<keyword evidence="7" id="KW-0808">Transferase</keyword>
<name>A0A1E3WGM8_9VIBR</name>
<proteinExistence type="inferred from homology"/>
<keyword evidence="12 16" id="KW-1133">Transmembrane helix</keyword>
<dbReference type="Pfam" id="PF13807">
    <property type="entry name" value="GNVR"/>
    <property type="match status" value="1"/>
</dbReference>
<evidence type="ECO:0000256" key="1">
    <source>
        <dbReference type="ARBA" id="ARBA00004429"/>
    </source>
</evidence>
<comment type="subcellular location">
    <subcellularLocation>
        <location evidence="1">Cell inner membrane</location>
        <topology evidence="1">Multi-pass membrane protein</topology>
    </subcellularLocation>
</comment>
<dbReference type="InterPro" id="IPR005702">
    <property type="entry name" value="Wzc-like_C"/>
</dbReference>
<feature type="domain" description="Tyrosine-protein kinase G-rich" evidence="19">
    <location>
        <begin position="402"/>
        <end position="472"/>
    </location>
</feature>
<evidence type="ECO:0000256" key="10">
    <source>
        <dbReference type="ARBA" id="ARBA00022777"/>
    </source>
</evidence>
<evidence type="ECO:0000256" key="12">
    <source>
        <dbReference type="ARBA" id="ARBA00022989"/>
    </source>
</evidence>
<evidence type="ECO:0000256" key="7">
    <source>
        <dbReference type="ARBA" id="ARBA00022679"/>
    </source>
</evidence>
<evidence type="ECO:0000256" key="2">
    <source>
        <dbReference type="ARBA" id="ARBA00007316"/>
    </source>
</evidence>
<dbReference type="InterPro" id="IPR003856">
    <property type="entry name" value="LPS_length_determ_N"/>
</dbReference>
<evidence type="ECO:0000256" key="6">
    <source>
        <dbReference type="ARBA" id="ARBA00022519"/>
    </source>
</evidence>
<dbReference type="CDD" id="cd05387">
    <property type="entry name" value="BY-kinase"/>
    <property type="match status" value="1"/>
</dbReference>
<evidence type="ECO:0000256" key="9">
    <source>
        <dbReference type="ARBA" id="ARBA00022741"/>
    </source>
</evidence>
<dbReference type="Pfam" id="PF02706">
    <property type="entry name" value="Wzz"/>
    <property type="match status" value="1"/>
</dbReference>
<sequence>MKLLSDEKTSIEGESVDFGKYIVLLKRSWLKITLFTTLVTVLAALFALSIAPTYQATATLLIESNTSKAVSIEEVVGIDSTQQEYYLTQFEILKSRRIAERVIAQLNLEQNKEFNPYIEPKQSFKSLVKEKILALPMFKSEEAKVEPTAEELATKVRYAVLANFQSRLYISPIRKTQLVRITFESVDPQLAADVANAVGEAYILEGLDARLDATEHASSWISGRMAQLQEQLKRSENALIEFLAQEKLVDDDDSGIDVQASAVINDLILRLSEVTDRRIQLESAYSTLSSGGSLAITDVSSVPEISKHPQVINLRGLLSNAKHEQTEFSKTYGPKHEKMIAVSAKRANLEEQLNQLIRQLVGGIGKELQAVRSQERLISRELDKRKQEFQSLTVKKRQYEALLREEETNRNILNIFLNRQKETTATSDFDSRNARFTDEALVPQFPAKPNKKLIVGLAMIAALLLSISVVLLLDAFNNTITSIKHCEDRLGIIPLGGIPRLNKFKKRALGSDVFFSEKFMTFNESIRSARTALALANKDNKFITISSSLPNEGKTTCSINLALAFSKVENTLLIDCDLRKSAVAERFGHKRYKPGLTNHLLMNASLDECLFVDERSGLTVLPAGMPTQNPQELLSSERFSQLLHQLAERFDKVIIDTPPALVVSDSMIVSKITGKVVVVLRASSTRVVTLRNTISRFMSHDVQFEGLLLNQISEGKGKQDYVYGDYIHHLDKVPQAQQS</sequence>
<comment type="similarity">
    <text evidence="3">Belongs to the etk/wzc family.</text>
</comment>